<protein>
    <submittedName>
        <fullName evidence="9">Major facilitator superfamily domain-containing protein</fullName>
    </submittedName>
</protein>
<sequence length="573" mass="61529">MTRTLSIDEKEAPRSSESNAAGLEKSSDSSRSLANRGVEGAGEQQVEGGVKSTPPPASPATGRSTLRSIIIVTTVSFGMVVNTSNSTSVSIALPTIGRELNLDESELQWIISAYPLSSGCLLLVFGRLADLYGRKKTFLGGSFLLAMFTLGCGFANDVLTLDILRGIQGIGAAAMIPASLGILAHAFPPSPARSLAFATFAAGAPVGAVLGNIFGGIMTEYTAKTWRSSFYLQSGFTLICFILGAFSIDPDHPSSELDKRVDWLGAFLVTAGLVLIVFVLGQGEIAPKRWATGYIIALLVVGVLLIGLFILWQWYLEGINAFDNHAARSIWTPPPLLKLSICTRAEGRFAAMLGIAFLNWCSFLSWTFWVQLYYQNYMRYTAMQTVIRLLPMFFSGVLCNVFVGVMAARIPVVYLIGIGTISTSIAGVLFATIIPSASYWAFGFPAGFLSVVGADFVFASGTLFIAKAAYPHEQSVAGALFQTMTQLGTAVGVTVTTVVFNRVTMQKKEGKDNLNSYKAAQWTSFAFAIIALVVGVYFFRGVGVVGHRKDKPEDPERTAANSRQASVSEQEKS</sequence>
<feature type="compositionally biased region" description="Polar residues" evidence="6">
    <location>
        <begin position="559"/>
        <end position="573"/>
    </location>
</feature>
<dbReference type="AlphaFoldDB" id="A0A5C3LM72"/>
<feature type="transmembrane region" description="Helical" evidence="7">
    <location>
        <begin position="349"/>
        <end position="374"/>
    </location>
</feature>
<feature type="transmembrane region" description="Helical" evidence="7">
    <location>
        <begin position="520"/>
        <end position="539"/>
    </location>
</feature>
<dbReference type="Pfam" id="PF07690">
    <property type="entry name" value="MFS_1"/>
    <property type="match status" value="1"/>
</dbReference>
<feature type="transmembrane region" description="Helical" evidence="7">
    <location>
        <begin position="263"/>
        <end position="281"/>
    </location>
</feature>
<dbReference type="OrthoDB" id="5086884at2759"/>
<dbReference type="PANTHER" id="PTHR42718:SF9">
    <property type="entry name" value="MAJOR FACILITATOR SUPERFAMILY MULTIDRUG TRANSPORTER MFSC"/>
    <property type="match status" value="1"/>
</dbReference>
<keyword evidence="5 7" id="KW-0472">Membrane</keyword>
<feature type="transmembrane region" description="Helical" evidence="7">
    <location>
        <begin position="137"/>
        <end position="155"/>
    </location>
</feature>
<feature type="transmembrane region" description="Helical" evidence="7">
    <location>
        <begin position="412"/>
        <end position="434"/>
    </location>
</feature>
<dbReference type="Gene3D" id="1.20.1720.10">
    <property type="entry name" value="Multidrug resistance protein D"/>
    <property type="match status" value="1"/>
</dbReference>
<dbReference type="InterPro" id="IPR011701">
    <property type="entry name" value="MFS"/>
</dbReference>
<dbReference type="Proteomes" id="UP000308652">
    <property type="component" value="Unassembled WGS sequence"/>
</dbReference>
<keyword evidence="4 7" id="KW-1133">Transmembrane helix</keyword>
<name>A0A5C3LM72_9AGAR</name>
<evidence type="ECO:0000256" key="7">
    <source>
        <dbReference type="SAM" id="Phobius"/>
    </source>
</evidence>
<dbReference type="GO" id="GO:0022857">
    <property type="term" value="F:transmembrane transporter activity"/>
    <property type="evidence" value="ECO:0007669"/>
    <property type="project" value="InterPro"/>
</dbReference>
<reference evidence="9 10" key="1">
    <citation type="journal article" date="2019" name="Nat. Ecol. Evol.">
        <title>Megaphylogeny resolves global patterns of mushroom evolution.</title>
        <authorList>
            <person name="Varga T."/>
            <person name="Krizsan K."/>
            <person name="Foldi C."/>
            <person name="Dima B."/>
            <person name="Sanchez-Garcia M."/>
            <person name="Sanchez-Ramirez S."/>
            <person name="Szollosi G.J."/>
            <person name="Szarkandi J.G."/>
            <person name="Papp V."/>
            <person name="Albert L."/>
            <person name="Andreopoulos W."/>
            <person name="Angelini C."/>
            <person name="Antonin V."/>
            <person name="Barry K.W."/>
            <person name="Bougher N.L."/>
            <person name="Buchanan P."/>
            <person name="Buyck B."/>
            <person name="Bense V."/>
            <person name="Catcheside P."/>
            <person name="Chovatia M."/>
            <person name="Cooper J."/>
            <person name="Damon W."/>
            <person name="Desjardin D."/>
            <person name="Finy P."/>
            <person name="Geml J."/>
            <person name="Haridas S."/>
            <person name="Hughes K."/>
            <person name="Justo A."/>
            <person name="Karasinski D."/>
            <person name="Kautmanova I."/>
            <person name="Kiss B."/>
            <person name="Kocsube S."/>
            <person name="Kotiranta H."/>
            <person name="LaButti K.M."/>
            <person name="Lechner B.E."/>
            <person name="Liimatainen K."/>
            <person name="Lipzen A."/>
            <person name="Lukacs Z."/>
            <person name="Mihaltcheva S."/>
            <person name="Morgado L.N."/>
            <person name="Niskanen T."/>
            <person name="Noordeloos M.E."/>
            <person name="Ohm R.A."/>
            <person name="Ortiz-Santana B."/>
            <person name="Ovrebo C."/>
            <person name="Racz N."/>
            <person name="Riley R."/>
            <person name="Savchenko A."/>
            <person name="Shiryaev A."/>
            <person name="Soop K."/>
            <person name="Spirin V."/>
            <person name="Szebenyi C."/>
            <person name="Tomsovsky M."/>
            <person name="Tulloss R.E."/>
            <person name="Uehling J."/>
            <person name="Grigoriev I.V."/>
            <person name="Vagvolgyi C."/>
            <person name="Papp T."/>
            <person name="Martin F.M."/>
            <person name="Miettinen O."/>
            <person name="Hibbett D.S."/>
            <person name="Nagy L.G."/>
        </authorList>
    </citation>
    <scope>NUCLEOTIDE SEQUENCE [LARGE SCALE GENOMIC DNA]</scope>
    <source>
        <strain evidence="9 10">CBS 166.37</strain>
    </source>
</reference>
<keyword evidence="10" id="KW-1185">Reference proteome</keyword>
<feature type="transmembrane region" description="Helical" evidence="7">
    <location>
        <begin position="230"/>
        <end position="248"/>
    </location>
</feature>
<dbReference type="EMBL" id="ML213634">
    <property type="protein sequence ID" value="TFK34264.1"/>
    <property type="molecule type" value="Genomic_DNA"/>
</dbReference>
<feature type="transmembrane region" description="Helical" evidence="7">
    <location>
        <begin position="194"/>
        <end position="218"/>
    </location>
</feature>
<gene>
    <name evidence="9" type="ORF">BDQ12DRAFT_613787</name>
</gene>
<feature type="transmembrane region" description="Helical" evidence="7">
    <location>
        <begin position="386"/>
        <end position="406"/>
    </location>
</feature>
<dbReference type="SUPFAM" id="SSF103473">
    <property type="entry name" value="MFS general substrate transporter"/>
    <property type="match status" value="1"/>
</dbReference>
<evidence type="ECO:0000259" key="8">
    <source>
        <dbReference type="PROSITE" id="PS50850"/>
    </source>
</evidence>
<dbReference type="STRING" id="68775.A0A5C3LM72"/>
<dbReference type="InterPro" id="IPR020846">
    <property type="entry name" value="MFS_dom"/>
</dbReference>
<feature type="region of interest" description="Disordered" evidence="6">
    <location>
        <begin position="548"/>
        <end position="573"/>
    </location>
</feature>
<evidence type="ECO:0000256" key="6">
    <source>
        <dbReference type="SAM" id="MobiDB-lite"/>
    </source>
</evidence>
<feature type="transmembrane region" description="Helical" evidence="7">
    <location>
        <begin position="293"/>
        <end position="315"/>
    </location>
</feature>
<evidence type="ECO:0000256" key="1">
    <source>
        <dbReference type="ARBA" id="ARBA00004141"/>
    </source>
</evidence>
<accession>A0A5C3LM72</accession>
<keyword evidence="2" id="KW-0813">Transport</keyword>
<evidence type="ECO:0000313" key="9">
    <source>
        <dbReference type="EMBL" id="TFK34264.1"/>
    </source>
</evidence>
<evidence type="ECO:0000256" key="5">
    <source>
        <dbReference type="ARBA" id="ARBA00023136"/>
    </source>
</evidence>
<feature type="transmembrane region" description="Helical" evidence="7">
    <location>
        <begin position="476"/>
        <end position="500"/>
    </location>
</feature>
<feature type="transmembrane region" description="Helical" evidence="7">
    <location>
        <begin position="107"/>
        <end position="125"/>
    </location>
</feature>
<feature type="region of interest" description="Disordered" evidence="6">
    <location>
        <begin position="1"/>
        <end position="62"/>
    </location>
</feature>
<dbReference type="Gene3D" id="1.20.1250.20">
    <property type="entry name" value="MFS general substrate transporter like domains"/>
    <property type="match status" value="1"/>
</dbReference>
<feature type="compositionally biased region" description="Low complexity" evidence="6">
    <location>
        <begin position="37"/>
        <end position="50"/>
    </location>
</feature>
<organism evidence="9 10">
    <name type="scientific">Crucibulum laeve</name>
    <dbReference type="NCBI Taxonomy" id="68775"/>
    <lineage>
        <taxon>Eukaryota</taxon>
        <taxon>Fungi</taxon>
        <taxon>Dikarya</taxon>
        <taxon>Basidiomycota</taxon>
        <taxon>Agaricomycotina</taxon>
        <taxon>Agaricomycetes</taxon>
        <taxon>Agaricomycetidae</taxon>
        <taxon>Agaricales</taxon>
        <taxon>Agaricineae</taxon>
        <taxon>Nidulariaceae</taxon>
        <taxon>Crucibulum</taxon>
    </lineage>
</organism>
<evidence type="ECO:0000256" key="2">
    <source>
        <dbReference type="ARBA" id="ARBA00022448"/>
    </source>
</evidence>
<evidence type="ECO:0000313" key="10">
    <source>
        <dbReference type="Proteomes" id="UP000308652"/>
    </source>
</evidence>
<feature type="domain" description="Major facilitator superfamily (MFS) profile" evidence="8">
    <location>
        <begin position="71"/>
        <end position="543"/>
    </location>
</feature>
<feature type="transmembrane region" description="Helical" evidence="7">
    <location>
        <begin position="446"/>
        <end position="470"/>
    </location>
</feature>
<dbReference type="PANTHER" id="PTHR42718">
    <property type="entry name" value="MAJOR FACILITATOR SUPERFAMILY MULTIDRUG TRANSPORTER MFSC"/>
    <property type="match status" value="1"/>
</dbReference>
<proteinExistence type="predicted"/>
<evidence type="ECO:0000256" key="4">
    <source>
        <dbReference type="ARBA" id="ARBA00022989"/>
    </source>
</evidence>
<keyword evidence="3 7" id="KW-0812">Transmembrane</keyword>
<dbReference type="InterPro" id="IPR036259">
    <property type="entry name" value="MFS_trans_sf"/>
</dbReference>
<comment type="subcellular location">
    <subcellularLocation>
        <location evidence="1">Membrane</location>
        <topology evidence="1">Multi-pass membrane protein</topology>
    </subcellularLocation>
</comment>
<evidence type="ECO:0000256" key="3">
    <source>
        <dbReference type="ARBA" id="ARBA00022692"/>
    </source>
</evidence>
<dbReference type="PROSITE" id="PS50850">
    <property type="entry name" value="MFS"/>
    <property type="match status" value="1"/>
</dbReference>
<feature type="compositionally biased region" description="Basic and acidic residues" evidence="6">
    <location>
        <begin position="1"/>
        <end position="14"/>
    </location>
</feature>
<dbReference type="GO" id="GO:0016020">
    <property type="term" value="C:membrane"/>
    <property type="evidence" value="ECO:0007669"/>
    <property type="project" value="UniProtKB-SubCell"/>
</dbReference>